<organism evidence="2 3">
    <name type="scientific">Lysobacter helvus</name>
    <dbReference type="NCBI Taxonomy" id="2675059"/>
    <lineage>
        <taxon>Bacteria</taxon>
        <taxon>Pseudomonadati</taxon>
        <taxon>Pseudomonadota</taxon>
        <taxon>Gammaproteobacteria</taxon>
        <taxon>Lysobacterales</taxon>
        <taxon>Lysobacteraceae</taxon>
        <taxon>Lysobacter</taxon>
    </lineage>
</organism>
<feature type="region of interest" description="Disordered" evidence="1">
    <location>
        <begin position="41"/>
        <end position="77"/>
    </location>
</feature>
<protein>
    <submittedName>
        <fullName evidence="2">Uncharacterized protein</fullName>
    </submittedName>
</protein>
<keyword evidence="3" id="KW-1185">Reference proteome</keyword>
<accession>A0ABM7QDH0</accession>
<dbReference type="RefSeq" id="WP_213437379.1">
    <property type="nucleotide sequence ID" value="NZ_AP024546.1"/>
</dbReference>
<proteinExistence type="predicted"/>
<reference evidence="2 3" key="1">
    <citation type="submission" date="2021-03" db="EMBL/GenBank/DDBJ databases">
        <title>Complete Genome Sequences of Two Lysobacter Strains Isolated from Sea Water (Lysobacter caseinilyticus) and Soil (Lysobacter helvus) in South Korea.</title>
        <authorList>
            <person name="Watanabe Y."/>
            <person name="Arakawa K."/>
        </authorList>
    </citation>
    <scope>NUCLEOTIDE SEQUENCE [LARGE SCALE GENOMIC DNA]</scope>
    <source>
        <strain evidence="2 3">D10</strain>
    </source>
</reference>
<gene>
    <name evidence="2" type="ORF">LYSHEL_15480</name>
</gene>
<evidence type="ECO:0000313" key="3">
    <source>
        <dbReference type="Proteomes" id="UP000680514"/>
    </source>
</evidence>
<evidence type="ECO:0000256" key="1">
    <source>
        <dbReference type="SAM" id="MobiDB-lite"/>
    </source>
</evidence>
<dbReference type="Proteomes" id="UP000680514">
    <property type="component" value="Chromosome"/>
</dbReference>
<evidence type="ECO:0000313" key="2">
    <source>
        <dbReference type="EMBL" id="BCT95677.1"/>
    </source>
</evidence>
<name>A0ABM7QDH0_9GAMM</name>
<sequence length="77" mass="7713">MVRSTLLFVGGILVGAAGVGGVVLHRASAEPVAECNDVAHRAPDASLLPPDPLPPLDPADASRDPSPAAPTTGVQPR</sequence>
<dbReference type="EMBL" id="AP024546">
    <property type="protein sequence ID" value="BCT95677.1"/>
    <property type="molecule type" value="Genomic_DNA"/>
</dbReference>